<dbReference type="GO" id="GO:0046872">
    <property type="term" value="F:metal ion binding"/>
    <property type="evidence" value="ECO:0007669"/>
    <property type="project" value="UniProtKB-KW"/>
</dbReference>
<dbReference type="Proteomes" id="UP000305887">
    <property type="component" value="Unassembled WGS sequence"/>
</dbReference>
<name>A0A5C4MZ84_9RHOB</name>
<organism evidence="4 5">
    <name type="scientific">Rubellimicrobium rubrum</name>
    <dbReference type="NCBI Taxonomy" id="2585369"/>
    <lineage>
        <taxon>Bacteria</taxon>
        <taxon>Pseudomonadati</taxon>
        <taxon>Pseudomonadota</taxon>
        <taxon>Alphaproteobacteria</taxon>
        <taxon>Rhodobacterales</taxon>
        <taxon>Roseobacteraceae</taxon>
        <taxon>Rubellimicrobium</taxon>
    </lineage>
</organism>
<reference evidence="4 5" key="1">
    <citation type="submission" date="2019-06" db="EMBL/GenBank/DDBJ databases">
        <title>YIM 131921 draft genome.</title>
        <authorList>
            <person name="Jiang L."/>
        </authorList>
    </citation>
    <scope>NUCLEOTIDE SEQUENCE [LARGE SCALE GENOMIC DNA]</scope>
    <source>
        <strain evidence="4 5">YIM 131921</strain>
    </source>
</reference>
<dbReference type="PANTHER" id="PTHR13778">
    <property type="entry name" value="GLYCOSYLTRANSFERASE 8 DOMAIN-CONTAINING PROTEIN"/>
    <property type="match status" value="1"/>
</dbReference>
<evidence type="ECO:0000256" key="2">
    <source>
        <dbReference type="ARBA" id="ARBA00022679"/>
    </source>
</evidence>
<dbReference type="PANTHER" id="PTHR13778:SF47">
    <property type="entry name" value="LIPOPOLYSACCHARIDE 1,3-GALACTOSYLTRANSFERASE"/>
    <property type="match status" value="1"/>
</dbReference>
<dbReference type="InterPro" id="IPR050748">
    <property type="entry name" value="Glycosyltrans_8_dom-fam"/>
</dbReference>
<dbReference type="Gene3D" id="3.90.550.10">
    <property type="entry name" value="Spore Coat Polysaccharide Biosynthesis Protein SpsA, Chain A"/>
    <property type="match status" value="1"/>
</dbReference>
<dbReference type="AlphaFoldDB" id="A0A5C4MZ84"/>
<keyword evidence="2 4" id="KW-0808">Transferase</keyword>
<dbReference type="EMBL" id="VDFU01000013">
    <property type="protein sequence ID" value="TNC49207.1"/>
    <property type="molecule type" value="Genomic_DNA"/>
</dbReference>
<sequence>MKVTADRPAAHRRAVVFCCYGSYVPYAALAAVRIAALHPRRSFDICLCTGEVPIELPATLEPVGIRICQIRTGELFQGLRLDAGASTDVYLRLALPAALAQDYERILYLDADVSVQGGDFEALLGVNLGGRAIGAVRDNTQWRTPGRHVRQFRQLGLPAAAYFNAGVLLMDVAAYNAADLLGQCLQLGRSRADQMIRHDQNLYNAVLQGDWAELSPVWNWQYTWASRFFEAMQETHIVHFIGSRKPWKDPDGQLPPRFARAMAEFMAVHWPERALPPVKSGPALNPTLMRKHLWKHWIGAPATARYLARFPSDLTVHAPAISFASSWPSKAYRQA</sequence>
<keyword evidence="1" id="KW-0328">Glycosyltransferase</keyword>
<evidence type="ECO:0000313" key="4">
    <source>
        <dbReference type="EMBL" id="TNC49207.1"/>
    </source>
</evidence>
<evidence type="ECO:0000313" key="5">
    <source>
        <dbReference type="Proteomes" id="UP000305887"/>
    </source>
</evidence>
<dbReference type="InterPro" id="IPR029044">
    <property type="entry name" value="Nucleotide-diphossugar_trans"/>
</dbReference>
<dbReference type="Pfam" id="PF01501">
    <property type="entry name" value="Glyco_transf_8"/>
    <property type="match status" value="1"/>
</dbReference>
<comment type="caution">
    <text evidence="4">The sequence shown here is derived from an EMBL/GenBank/DDBJ whole genome shotgun (WGS) entry which is preliminary data.</text>
</comment>
<dbReference type="SUPFAM" id="SSF53448">
    <property type="entry name" value="Nucleotide-diphospho-sugar transferases"/>
    <property type="match status" value="1"/>
</dbReference>
<evidence type="ECO:0000256" key="1">
    <source>
        <dbReference type="ARBA" id="ARBA00022676"/>
    </source>
</evidence>
<dbReference type="GO" id="GO:0016757">
    <property type="term" value="F:glycosyltransferase activity"/>
    <property type="evidence" value="ECO:0007669"/>
    <property type="project" value="UniProtKB-KW"/>
</dbReference>
<evidence type="ECO:0000256" key="3">
    <source>
        <dbReference type="ARBA" id="ARBA00022723"/>
    </source>
</evidence>
<keyword evidence="5" id="KW-1185">Reference proteome</keyword>
<gene>
    <name evidence="4" type="ORF">FHG66_12160</name>
</gene>
<accession>A0A5C4MZ84</accession>
<dbReference type="OrthoDB" id="5672604at2"/>
<protein>
    <submittedName>
        <fullName evidence="4">Glycosyltransferase</fullName>
    </submittedName>
</protein>
<proteinExistence type="predicted"/>
<keyword evidence="3" id="KW-0479">Metal-binding</keyword>
<dbReference type="InterPro" id="IPR002495">
    <property type="entry name" value="Glyco_trans_8"/>
</dbReference>
<dbReference type="CDD" id="cd04194">
    <property type="entry name" value="GT8_A4GalT_like"/>
    <property type="match status" value="1"/>
</dbReference>